<dbReference type="RefSeq" id="WP_109564639.1">
    <property type="nucleotide sequence ID" value="NZ_QGDJ01000005.1"/>
</dbReference>
<dbReference type="EMBL" id="UETC01000005">
    <property type="protein sequence ID" value="SSA46682.1"/>
    <property type="molecule type" value="Genomic_DNA"/>
</dbReference>
<dbReference type="Proteomes" id="UP000245839">
    <property type="component" value="Unassembled WGS sequence"/>
</dbReference>
<organism evidence="3 5">
    <name type="scientific">Jannaschia seohaensis</name>
    <dbReference type="NCBI Taxonomy" id="475081"/>
    <lineage>
        <taxon>Bacteria</taxon>
        <taxon>Pseudomonadati</taxon>
        <taxon>Pseudomonadota</taxon>
        <taxon>Alphaproteobacteria</taxon>
        <taxon>Rhodobacterales</taxon>
        <taxon>Roseobacteraceae</taxon>
        <taxon>Jannaschia</taxon>
    </lineage>
</organism>
<keyword evidence="4" id="KW-1185">Reference proteome</keyword>
<gene>
    <name evidence="2" type="ORF">BCF38_105145</name>
    <name evidence="3" type="ORF">SAMN05421539_105145</name>
</gene>
<proteinExistence type="predicted"/>
<dbReference type="InterPro" id="IPR038444">
    <property type="entry name" value="DUF465_sf"/>
</dbReference>
<dbReference type="InterPro" id="IPR007420">
    <property type="entry name" value="DUF465"/>
</dbReference>
<dbReference type="Pfam" id="PF04325">
    <property type="entry name" value="DUF465"/>
    <property type="match status" value="1"/>
</dbReference>
<accession>A0A2Y9C0Q6</accession>
<dbReference type="Proteomes" id="UP000251571">
    <property type="component" value="Unassembled WGS sequence"/>
</dbReference>
<feature type="region of interest" description="Disordered" evidence="1">
    <location>
        <begin position="1"/>
        <end position="35"/>
    </location>
</feature>
<evidence type="ECO:0000313" key="5">
    <source>
        <dbReference type="Proteomes" id="UP000251571"/>
    </source>
</evidence>
<evidence type="ECO:0000313" key="3">
    <source>
        <dbReference type="EMBL" id="SSA46682.1"/>
    </source>
</evidence>
<evidence type="ECO:0008006" key="6">
    <source>
        <dbReference type="Google" id="ProtNLM"/>
    </source>
</evidence>
<sequence length="58" mass="6683">MSLASHLQELRKKHETLSRQVEEEQRSPSVDSVALTEMKKRKLSLKQEIERLSSAPAH</sequence>
<dbReference type="EMBL" id="QGDJ01000005">
    <property type="protein sequence ID" value="PWJ18157.1"/>
    <property type="molecule type" value="Genomic_DNA"/>
</dbReference>
<evidence type="ECO:0000256" key="1">
    <source>
        <dbReference type="SAM" id="MobiDB-lite"/>
    </source>
</evidence>
<evidence type="ECO:0000313" key="4">
    <source>
        <dbReference type="Proteomes" id="UP000245839"/>
    </source>
</evidence>
<reference evidence="5" key="2">
    <citation type="submission" date="2016-10" db="EMBL/GenBank/DDBJ databases">
        <authorList>
            <person name="Varghese N."/>
            <person name="Submissions S."/>
        </authorList>
    </citation>
    <scope>NUCLEOTIDE SEQUENCE [LARGE SCALE GENOMIC DNA]</scope>
    <source>
        <strain evidence="5">DSM 25227</strain>
    </source>
</reference>
<dbReference type="OrthoDB" id="7362854at2"/>
<evidence type="ECO:0000313" key="2">
    <source>
        <dbReference type="EMBL" id="PWJ18157.1"/>
    </source>
</evidence>
<dbReference type="AlphaFoldDB" id="A0A2Y9C0Q6"/>
<reference evidence="2 4" key="3">
    <citation type="submission" date="2018-03" db="EMBL/GenBank/DDBJ databases">
        <title>Genomic Encyclopedia of Archaeal and Bacterial Type Strains, Phase II (KMG-II): from individual species to whole genera.</title>
        <authorList>
            <person name="Goeker M."/>
        </authorList>
    </citation>
    <scope>NUCLEOTIDE SEQUENCE [LARGE SCALE GENOMIC DNA]</scope>
    <source>
        <strain evidence="2 4">DSM 25227</strain>
    </source>
</reference>
<dbReference type="Gene3D" id="6.10.280.50">
    <property type="match status" value="1"/>
</dbReference>
<reference evidence="3" key="1">
    <citation type="submission" date="2016-10" db="EMBL/GenBank/DDBJ databases">
        <authorList>
            <person name="Cai Z."/>
        </authorList>
    </citation>
    <scope>NUCLEOTIDE SEQUENCE [LARGE SCALE GENOMIC DNA]</scope>
    <source>
        <strain evidence="3">DSM 25227</strain>
    </source>
</reference>
<feature type="compositionally biased region" description="Basic and acidic residues" evidence="1">
    <location>
        <begin position="8"/>
        <end position="26"/>
    </location>
</feature>
<name>A0A2Y9C0Q6_9RHOB</name>
<protein>
    <recommendedName>
        <fullName evidence="6">DUF465 domain-containing protein</fullName>
    </recommendedName>
</protein>